<sequence>MAEFNDHVLAEAGDRGEKLLVDDLVLLIERHDGGTGPGVAVDRVEAYAEKLAAQDAPVKPEKVGPAIEERRIDSYRWAADATTSGTWFGSGTLYDVGDGRVSVLPAYWHDELAGETDLTRYLELIAADLDDSREFDSGGPDTGVPETLLVNAASVLSDLRWREARARLADLREEGVVAESADQHPNARVHLDDE</sequence>
<keyword evidence="2" id="KW-1185">Reference proteome</keyword>
<name>A0A1H8PQP1_9EURY</name>
<evidence type="ECO:0000313" key="2">
    <source>
        <dbReference type="Proteomes" id="UP000199126"/>
    </source>
</evidence>
<accession>A0A1H8PQP1</accession>
<proteinExistence type="predicted"/>
<dbReference type="OrthoDB" id="299301at2157"/>
<dbReference type="Proteomes" id="UP000199126">
    <property type="component" value="Unassembled WGS sequence"/>
</dbReference>
<reference evidence="2" key="1">
    <citation type="submission" date="2016-10" db="EMBL/GenBank/DDBJ databases">
        <authorList>
            <person name="Varghese N."/>
            <person name="Submissions S."/>
        </authorList>
    </citation>
    <scope>NUCLEOTIDE SEQUENCE [LARGE SCALE GENOMIC DNA]</scope>
    <source>
        <strain evidence="2">CGMCC 1.10121</strain>
    </source>
</reference>
<gene>
    <name evidence="1" type="ORF">SAMN04487948_102428</name>
</gene>
<evidence type="ECO:0000313" key="1">
    <source>
        <dbReference type="EMBL" id="SEO43994.1"/>
    </source>
</evidence>
<dbReference type="AlphaFoldDB" id="A0A1H8PQP1"/>
<protein>
    <submittedName>
        <fullName evidence="1">Uncharacterized protein</fullName>
    </submittedName>
</protein>
<dbReference type="RefSeq" id="WP_139246552.1">
    <property type="nucleotide sequence ID" value="NZ_FODV01000002.1"/>
</dbReference>
<organism evidence="1 2">
    <name type="scientific">Halogranum amylolyticum</name>
    <dbReference type="NCBI Taxonomy" id="660520"/>
    <lineage>
        <taxon>Archaea</taxon>
        <taxon>Methanobacteriati</taxon>
        <taxon>Methanobacteriota</taxon>
        <taxon>Stenosarchaea group</taxon>
        <taxon>Halobacteria</taxon>
        <taxon>Halobacteriales</taxon>
        <taxon>Haloferacaceae</taxon>
    </lineage>
</organism>
<dbReference type="EMBL" id="FODV01000002">
    <property type="protein sequence ID" value="SEO43994.1"/>
    <property type="molecule type" value="Genomic_DNA"/>
</dbReference>